<dbReference type="InterPro" id="IPR016477">
    <property type="entry name" value="Fructo-/Ketosamine-3-kinase"/>
</dbReference>
<dbReference type="Pfam" id="PF26113">
    <property type="entry name" value="GH16_XgeA"/>
    <property type="match status" value="1"/>
</dbReference>
<keyword evidence="5" id="KW-0336">GPI-anchor</keyword>
<dbReference type="CDD" id="cd02181">
    <property type="entry name" value="GH16_fungal_Lam16A_glucanase"/>
    <property type="match status" value="1"/>
</dbReference>
<organism evidence="12 13">
    <name type="scientific">Penicillium nalgiovense</name>
    <dbReference type="NCBI Taxonomy" id="60175"/>
    <lineage>
        <taxon>Eukaryota</taxon>
        <taxon>Fungi</taxon>
        <taxon>Dikarya</taxon>
        <taxon>Ascomycota</taxon>
        <taxon>Pezizomycotina</taxon>
        <taxon>Eurotiomycetes</taxon>
        <taxon>Eurotiomycetidae</taxon>
        <taxon>Eurotiales</taxon>
        <taxon>Aspergillaceae</taxon>
        <taxon>Penicillium</taxon>
    </lineage>
</organism>
<comment type="catalytic activity">
    <reaction evidence="9">
        <text>N(6)-D-ribulosyl-L-lysyl-[protein] + ATP = N(6)-(3-O-phospho-D-ribulosyl)-L-lysyl-[protein] + ADP + H(+)</text>
        <dbReference type="Rhea" id="RHEA:48432"/>
        <dbReference type="Rhea" id="RHEA-COMP:12103"/>
        <dbReference type="Rhea" id="RHEA-COMP:12104"/>
        <dbReference type="ChEBI" id="CHEBI:15378"/>
        <dbReference type="ChEBI" id="CHEBI:30616"/>
        <dbReference type="ChEBI" id="CHEBI:90418"/>
        <dbReference type="ChEBI" id="CHEBI:90420"/>
        <dbReference type="ChEBI" id="CHEBI:456216"/>
        <dbReference type="EC" id="2.7.1.172"/>
    </reaction>
    <physiologicalReaction direction="left-to-right" evidence="9">
        <dbReference type="Rhea" id="RHEA:48433"/>
    </physiologicalReaction>
</comment>
<feature type="domain" description="GH16" evidence="11">
    <location>
        <begin position="395"/>
        <end position="654"/>
    </location>
</feature>
<keyword evidence="4" id="KW-1003">Cell membrane</keyword>
<evidence type="ECO:0000313" key="13">
    <source>
        <dbReference type="Proteomes" id="UP000191691"/>
    </source>
</evidence>
<keyword evidence="13" id="KW-1185">Reference proteome</keyword>
<keyword evidence="7" id="KW-0449">Lipoprotein</keyword>
<dbReference type="InterPro" id="IPR000757">
    <property type="entry name" value="Beta-glucanase-like"/>
</dbReference>
<dbReference type="STRING" id="60175.A0A1V6Z0V9"/>
<evidence type="ECO:0000256" key="9">
    <source>
        <dbReference type="ARBA" id="ARBA00048655"/>
    </source>
</evidence>
<dbReference type="FunFam" id="2.60.120.200:FF:000114">
    <property type="entry name" value="Probable endo-1,3(4)-beta-glucanase NFIA_089530"/>
    <property type="match status" value="1"/>
</dbReference>
<feature type="transmembrane region" description="Helical" evidence="10">
    <location>
        <begin position="361"/>
        <end position="382"/>
    </location>
</feature>
<evidence type="ECO:0000256" key="8">
    <source>
        <dbReference type="ARBA" id="ARBA00023295"/>
    </source>
</evidence>
<dbReference type="PANTHER" id="PTHR12149">
    <property type="entry name" value="FRUCTOSAMINE 3 KINASE-RELATED PROTEIN"/>
    <property type="match status" value="1"/>
</dbReference>
<comment type="caution">
    <text evidence="12">The sequence shown here is derived from an EMBL/GenBank/DDBJ whole genome shotgun (WGS) entry which is preliminary data.</text>
</comment>
<evidence type="ECO:0000256" key="4">
    <source>
        <dbReference type="ARBA" id="ARBA00022475"/>
    </source>
</evidence>
<evidence type="ECO:0000256" key="1">
    <source>
        <dbReference type="ARBA" id="ARBA00000124"/>
    </source>
</evidence>
<dbReference type="SUPFAM" id="SSF56112">
    <property type="entry name" value="Protein kinase-like (PK-like)"/>
    <property type="match status" value="1"/>
</dbReference>
<dbReference type="AlphaFoldDB" id="A0A1V6Z0V9"/>
<comment type="similarity">
    <text evidence="3">Belongs to the glycosyl hydrolase 16 family.</text>
</comment>
<dbReference type="Proteomes" id="UP000191691">
    <property type="component" value="Unassembled WGS sequence"/>
</dbReference>
<comment type="subcellular location">
    <subcellularLocation>
        <location evidence="2">Cell membrane</location>
        <topology evidence="2">Lipid-anchor</topology>
        <topology evidence="2">GPI-anchor</topology>
    </subcellularLocation>
</comment>
<dbReference type="GO" id="GO:0005975">
    <property type="term" value="P:carbohydrate metabolic process"/>
    <property type="evidence" value="ECO:0007669"/>
    <property type="project" value="InterPro"/>
</dbReference>
<evidence type="ECO:0000256" key="2">
    <source>
        <dbReference type="ARBA" id="ARBA00004609"/>
    </source>
</evidence>
<dbReference type="GO" id="GO:0098552">
    <property type="term" value="C:side of membrane"/>
    <property type="evidence" value="ECO:0007669"/>
    <property type="project" value="UniProtKB-KW"/>
</dbReference>
<dbReference type="InterPro" id="IPR013320">
    <property type="entry name" value="ConA-like_dom_sf"/>
</dbReference>
<dbReference type="InterPro" id="IPR011009">
    <property type="entry name" value="Kinase-like_dom_sf"/>
</dbReference>
<evidence type="ECO:0000256" key="5">
    <source>
        <dbReference type="ARBA" id="ARBA00022622"/>
    </source>
</evidence>
<keyword evidence="5" id="KW-0325">Glycoprotein</keyword>
<evidence type="ECO:0000256" key="3">
    <source>
        <dbReference type="ARBA" id="ARBA00006865"/>
    </source>
</evidence>
<keyword evidence="6" id="KW-0378">Hydrolase</keyword>
<accession>A0A1V6Z0V9</accession>
<dbReference type="GO" id="GO:0102193">
    <property type="term" value="F:protein-ribulosamine 3-kinase activity"/>
    <property type="evidence" value="ECO:0007669"/>
    <property type="project" value="UniProtKB-EC"/>
</dbReference>
<gene>
    <name evidence="12" type="ORF">PENNAL_c0006G10541</name>
</gene>
<evidence type="ECO:0000259" key="11">
    <source>
        <dbReference type="PROSITE" id="PS51762"/>
    </source>
</evidence>
<evidence type="ECO:0000256" key="7">
    <source>
        <dbReference type="ARBA" id="ARBA00023288"/>
    </source>
</evidence>
<dbReference type="Gene3D" id="2.60.120.200">
    <property type="match status" value="1"/>
</dbReference>
<evidence type="ECO:0000313" key="12">
    <source>
        <dbReference type="EMBL" id="OQE93082.1"/>
    </source>
</evidence>
<sequence length="689" mass="76466">MSFEAARDLGDGNLSAKVDPAVAAMLELPYGAKVVSTENHGFSFRATTGRIDVKLVDGSRQRFFMKVLLEERGRAMVHGEFESMTAIYNLIPNSVPKPIGWGTYETIPDTHFFLCEFKDIDQELPDVRKFTECLGTLHKNSKSPTGKFGFNVPTYNGNLSQHTEWSDSWEIFFAKALRHALMHEISARGPSEEIDILSPIIFDIVIPRLLRPLESEGRSVKPCLIHGDLWYGNTGRDTTTDNPIMFDACSFYAHNEYELGQWAPACNRFGFEYVQGYHSHLPISSPVEDYQGRIDLYKLMNDYYSQNGPGHFESGHMLQNKTPVGSAHPPDYGDWSGDATDQQIDQYSRWDPRGWSLKKKIFLAAGVVVVIVAVVVGSVLGVRANRYPNYSKLNYTLKDNFSGSSFFDNFEYFTGADPTHGFVQYIDRAASTWLNLTSATDTSAVLKVDTTYSGSEAANGRQSVRVTSNNTYADGLFIFDVIHTPYGCGTWPALWLTDPNNWPEHGEIDVVEATNAGTFGTQSTLHTSKGCSMGVKRKESGTVDNEDCYYEANGYTGCGVKGTASTYGPEFNSKGGGVYAMELRDAGIRVWQWIRSEIPSDITSGSPDPSTWGKAFADFPSTECDIGSHFKNQSIIINISLCGDWAGASKYYTKQSSCPGNCKAFVRDNATSFDTAYWEFGGFKVYQAS</sequence>
<dbReference type="Gene3D" id="3.90.1200.10">
    <property type="match status" value="1"/>
</dbReference>
<proteinExistence type="inferred from homology"/>
<dbReference type="GO" id="GO:0052861">
    <property type="term" value="F:endo-1,3(4)-beta-glucanase activity"/>
    <property type="evidence" value="ECO:0007669"/>
    <property type="project" value="UniProtKB-EC"/>
</dbReference>
<keyword evidence="10" id="KW-1133">Transmembrane helix</keyword>
<dbReference type="PROSITE" id="PS51762">
    <property type="entry name" value="GH16_2"/>
    <property type="match status" value="1"/>
</dbReference>
<evidence type="ECO:0000256" key="10">
    <source>
        <dbReference type="SAM" id="Phobius"/>
    </source>
</evidence>
<keyword evidence="10" id="KW-0812">Transmembrane</keyword>
<dbReference type="SUPFAM" id="SSF49899">
    <property type="entry name" value="Concanavalin A-like lectins/glucanases"/>
    <property type="match status" value="1"/>
</dbReference>
<dbReference type="GO" id="GO:0005886">
    <property type="term" value="C:plasma membrane"/>
    <property type="evidence" value="ECO:0007669"/>
    <property type="project" value="UniProtKB-SubCell"/>
</dbReference>
<protein>
    <recommendedName>
        <fullName evidence="11">GH16 domain-containing protein</fullName>
    </recommendedName>
</protein>
<dbReference type="EMBL" id="MOOB01000006">
    <property type="protein sequence ID" value="OQE93082.1"/>
    <property type="molecule type" value="Genomic_DNA"/>
</dbReference>
<keyword evidence="10" id="KW-0472">Membrane</keyword>
<name>A0A1V6Z0V9_PENNA</name>
<dbReference type="PANTHER" id="PTHR12149:SF8">
    <property type="entry name" value="PROTEIN-RIBULOSAMINE 3-KINASE"/>
    <property type="match status" value="1"/>
</dbReference>
<reference evidence="13" key="1">
    <citation type="journal article" date="2017" name="Nat. Microbiol.">
        <title>Global analysis of biosynthetic gene clusters reveals vast potential of secondary metabolite production in Penicillium species.</title>
        <authorList>
            <person name="Nielsen J.C."/>
            <person name="Grijseels S."/>
            <person name="Prigent S."/>
            <person name="Ji B."/>
            <person name="Dainat J."/>
            <person name="Nielsen K.F."/>
            <person name="Frisvad J.C."/>
            <person name="Workman M."/>
            <person name="Nielsen J."/>
        </authorList>
    </citation>
    <scope>NUCLEOTIDE SEQUENCE [LARGE SCALE GENOMIC DNA]</scope>
    <source>
        <strain evidence="13">IBT 13039</strain>
    </source>
</reference>
<evidence type="ECO:0000256" key="6">
    <source>
        <dbReference type="ARBA" id="ARBA00022801"/>
    </source>
</evidence>
<keyword evidence="8" id="KW-0326">Glycosidase</keyword>
<dbReference type="Pfam" id="PF03881">
    <property type="entry name" value="Fructosamin_kin"/>
    <property type="match status" value="1"/>
</dbReference>
<comment type="catalytic activity">
    <reaction evidence="1">
        <text>Endohydrolysis of (1-&gt;3)- or (1-&gt;4)-linkages in beta-D-glucans when the glucose residue whose reducing group is involved in the linkage to be hydrolyzed is itself substituted at C-3.</text>
        <dbReference type="EC" id="3.2.1.6"/>
    </reaction>
</comment>